<organism evidence="2 3">
    <name type="scientific">Candidatus Ordinivivax streblomastigis</name>
    <dbReference type="NCBI Taxonomy" id="2540710"/>
    <lineage>
        <taxon>Bacteria</taxon>
        <taxon>Pseudomonadati</taxon>
        <taxon>Bacteroidota</taxon>
        <taxon>Bacteroidia</taxon>
        <taxon>Bacteroidales</taxon>
        <taxon>Candidatus Ordinivivax</taxon>
    </lineage>
</organism>
<dbReference type="AlphaFoldDB" id="A0A5M8P5C8"/>
<evidence type="ECO:0000313" key="3">
    <source>
        <dbReference type="Proteomes" id="UP000324575"/>
    </source>
</evidence>
<evidence type="ECO:0000256" key="1">
    <source>
        <dbReference type="SAM" id="SignalP"/>
    </source>
</evidence>
<evidence type="ECO:0008006" key="4">
    <source>
        <dbReference type="Google" id="ProtNLM"/>
    </source>
</evidence>
<dbReference type="InterPro" id="IPR025345">
    <property type="entry name" value="DUF4249"/>
</dbReference>
<accession>A0A5M8P5C8</accession>
<dbReference type="Pfam" id="PF14054">
    <property type="entry name" value="DUF4249"/>
    <property type="match status" value="1"/>
</dbReference>
<sequence length="295" mass="32171">MIKIGLYTSLVFCLASALFSSCTEPFDIKTDDAPSKIVIYGGLTNEITGHSIMISSTLPYFDGKSNPGVSGARVQIKSSNGIYDFVENDTVSGLYQTAKNAAGIPGIEYTLIVEVDFNRDGVTETYTAASLMPTPVYIDSITTRSLNIMGRKMHPVYLYAQEPPAEDYYLCSYKVNDDPVTSAISRISLLNDKMFNGQYLSAMPLRMFGDVSDKDVDREEEGRVYLNVGDKVTLSLGHIEKGYYNFILQCQNEMGGGSSFFGAPASNIITNISNGGIGYFSCYPVMEADVIVSGD</sequence>
<feature type="signal peptide" evidence="1">
    <location>
        <begin position="1"/>
        <end position="23"/>
    </location>
</feature>
<keyword evidence="1" id="KW-0732">Signal</keyword>
<protein>
    <recommendedName>
        <fullName evidence="4">DUF4249 domain-containing protein</fullName>
    </recommendedName>
</protein>
<dbReference type="PROSITE" id="PS51257">
    <property type="entry name" value="PROKAR_LIPOPROTEIN"/>
    <property type="match status" value="1"/>
</dbReference>
<comment type="caution">
    <text evidence="2">The sequence shown here is derived from an EMBL/GenBank/DDBJ whole genome shotgun (WGS) entry which is preliminary data.</text>
</comment>
<gene>
    <name evidence="2" type="ORF">EZS26_000139</name>
</gene>
<dbReference type="EMBL" id="SNRX01000001">
    <property type="protein sequence ID" value="KAA6303588.1"/>
    <property type="molecule type" value="Genomic_DNA"/>
</dbReference>
<reference evidence="2 3" key="1">
    <citation type="submission" date="2019-03" db="EMBL/GenBank/DDBJ databases">
        <title>Single cell metagenomics reveals metabolic interactions within the superorganism composed of flagellate Streblomastix strix and complex community of Bacteroidetes bacteria on its surface.</title>
        <authorList>
            <person name="Treitli S.C."/>
            <person name="Kolisko M."/>
            <person name="Husnik F."/>
            <person name="Keeling P."/>
            <person name="Hampl V."/>
        </authorList>
    </citation>
    <scope>NUCLEOTIDE SEQUENCE [LARGE SCALE GENOMIC DNA]</scope>
    <source>
        <strain evidence="2">St1</strain>
    </source>
</reference>
<dbReference type="Proteomes" id="UP000324575">
    <property type="component" value="Unassembled WGS sequence"/>
</dbReference>
<evidence type="ECO:0000313" key="2">
    <source>
        <dbReference type="EMBL" id="KAA6303588.1"/>
    </source>
</evidence>
<feature type="chain" id="PRO_5024368728" description="DUF4249 domain-containing protein" evidence="1">
    <location>
        <begin position="24"/>
        <end position="295"/>
    </location>
</feature>
<name>A0A5M8P5C8_9BACT</name>
<proteinExistence type="predicted"/>